<dbReference type="RefSeq" id="XP_062752518.1">
    <property type="nucleotide sequence ID" value="XM_062903378.1"/>
</dbReference>
<accession>A0AAE1I9V4</accession>
<dbReference type="AlphaFoldDB" id="A0AAE1I9V4"/>
<evidence type="ECO:0000313" key="2">
    <source>
        <dbReference type="Proteomes" id="UP001273209"/>
    </source>
</evidence>
<organism evidence="1 2">
    <name type="scientific">Trichoderma aggressivum f. europaeum</name>
    <dbReference type="NCBI Taxonomy" id="173218"/>
    <lineage>
        <taxon>Eukaryota</taxon>
        <taxon>Fungi</taxon>
        <taxon>Dikarya</taxon>
        <taxon>Ascomycota</taxon>
        <taxon>Pezizomycotina</taxon>
        <taxon>Sordariomycetes</taxon>
        <taxon>Hypocreomycetidae</taxon>
        <taxon>Hypocreales</taxon>
        <taxon>Hypocreaceae</taxon>
        <taxon>Trichoderma</taxon>
    </lineage>
</organism>
<keyword evidence="2" id="KW-1185">Reference proteome</keyword>
<comment type="caution">
    <text evidence="1">The sequence shown here is derived from an EMBL/GenBank/DDBJ whole genome shotgun (WGS) entry which is preliminary data.</text>
</comment>
<sequence>MADEAMNEIPEALEDTFPDPLPPFDDFWPLRHRTLNYRPLPQNPLGSGPPLTLKEWRLGKPLQDGFFADYFKQPCHFTRPPIDTSDRLDSVLRDVDTQILARVLEPLIRQIKSMDQNMDQMRGVWKKVQLLHAQCDVLWRNLEICPGVVVKTDQTVVPARSGVLLQQREWDSILTTIACAYRLMTFFPARFTEYPADVNNTIWGHSRNNWQAAFCVIVFFGERRRAQQLPLARNFLPLRAAQWFGYDSDPEVEFVRLYARRVVDDKRFELSNVCPSVTRYSGIDLGEMAELHDINRVLGFVPASNSSSQAISWRICERISEILQMFGPSIDIEEDIQKRPNKFLFRPLQENHAAFMKRLFFSAGIQYNQYLAAEICGLGHIHQLNATTDNVDNMQDADSASKAMQGTLQAMANQLLTVTNMQYLSETHAGNSTPQVHVRTVEMGLHEGNTPTAMYNFIMEHMYGQMPKTQDAAPLHANRGRIGKPPPTRLSIEAENILALASTHVDFTILSKANVRNIQLIAEFDEELSGMAGRNAALRHDRSGGLQWYFYHTRPDSTFTVPLEGYEMMSSICFGSPKMAYVAGKAMQLKQKKKRLLLYCSHTLTQAVVCALLIHVGVKTLQIRRQHNRAERSKALALFADPTSNVECLVTFMAWDTIGFDCYACCSYGIVLELPENETAFFEAIRRSGSAGEFFWDILICRGTFDSYQETYLMADRAEFLVAEARIPSEIQGQLRTICAYEVLRVCLGQRVNLYPRNGAEWELFDDKTFIKEGEFYSALAQLVLKEPHLGRHYKKKNLPRIGASWKPGMELTADHIRGRMPTLPDGVTLRSCGKP</sequence>
<proteinExistence type="predicted"/>
<dbReference type="Proteomes" id="UP001273209">
    <property type="component" value="Unassembled WGS sequence"/>
</dbReference>
<evidence type="ECO:0000313" key="1">
    <source>
        <dbReference type="EMBL" id="KAK4065753.1"/>
    </source>
</evidence>
<name>A0AAE1I9V4_9HYPO</name>
<dbReference type="EMBL" id="JAWRVG010000042">
    <property type="protein sequence ID" value="KAK4065753.1"/>
    <property type="molecule type" value="Genomic_DNA"/>
</dbReference>
<reference evidence="1" key="1">
    <citation type="submission" date="2023-11" db="EMBL/GenBank/DDBJ databases">
        <title>The genome sequences of three competitors of mushroom-forming fungi.</title>
        <authorList>
            <person name="Beijen E."/>
            <person name="Ohm R.A."/>
        </authorList>
    </citation>
    <scope>NUCLEOTIDE SEQUENCE</scope>
    <source>
        <strain evidence="1">CBS 100526</strain>
    </source>
</reference>
<protein>
    <submittedName>
        <fullName evidence="1">Uncharacterized protein</fullName>
    </submittedName>
</protein>
<gene>
    <name evidence="1" type="ORF">Triagg1_8522</name>
</gene>
<dbReference type="InterPro" id="IPR027417">
    <property type="entry name" value="P-loop_NTPase"/>
</dbReference>
<dbReference type="GeneID" id="87923283"/>
<dbReference type="SUPFAM" id="SSF52540">
    <property type="entry name" value="P-loop containing nucleoside triphosphate hydrolases"/>
    <property type="match status" value="1"/>
</dbReference>